<evidence type="ECO:0000313" key="1">
    <source>
        <dbReference type="EMBL" id="MDQ0672933.1"/>
    </source>
</evidence>
<organism evidence="1 2">
    <name type="scientific">Pseudarthrobacter siccitolerans</name>
    <dbReference type="NCBI Taxonomy" id="861266"/>
    <lineage>
        <taxon>Bacteria</taxon>
        <taxon>Bacillati</taxon>
        <taxon>Actinomycetota</taxon>
        <taxon>Actinomycetes</taxon>
        <taxon>Micrococcales</taxon>
        <taxon>Micrococcaceae</taxon>
        <taxon>Pseudarthrobacter</taxon>
    </lineage>
</organism>
<protein>
    <submittedName>
        <fullName evidence="1">Uncharacterized protein</fullName>
    </submittedName>
</protein>
<dbReference type="RefSeq" id="WP_306633641.1">
    <property type="nucleotide sequence ID" value="NZ_JAUSXB010000001.1"/>
</dbReference>
<gene>
    <name evidence="1" type="ORF">QFZ36_000494</name>
</gene>
<keyword evidence="2" id="KW-1185">Reference proteome</keyword>
<reference evidence="1 2" key="1">
    <citation type="submission" date="2023-07" db="EMBL/GenBank/DDBJ databases">
        <title>Comparative genomics of wheat-associated soil bacteria to identify genetic determinants of phenazine resistance.</title>
        <authorList>
            <person name="Mouncey N."/>
        </authorList>
    </citation>
    <scope>NUCLEOTIDE SEQUENCE [LARGE SCALE GENOMIC DNA]</scope>
    <source>
        <strain evidence="1 2">W1I3</strain>
    </source>
</reference>
<accession>A0ABU0PG43</accession>
<comment type="caution">
    <text evidence="1">The sequence shown here is derived from an EMBL/GenBank/DDBJ whole genome shotgun (WGS) entry which is preliminary data.</text>
</comment>
<evidence type="ECO:0000313" key="2">
    <source>
        <dbReference type="Proteomes" id="UP001236806"/>
    </source>
</evidence>
<dbReference type="EMBL" id="JAUSXB010000001">
    <property type="protein sequence ID" value="MDQ0672933.1"/>
    <property type="molecule type" value="Genomic_DNA"/>
</dbReference>
<dbReference type="Proteomes" id="UP001236806">
    <property type="component" value="Unassembled WGS sequence"/>
</dbReference>
<name>A0ABU0PG43_9MICC</name>
<sequence length="188" mass="21159">MLADLGGRARGRHVALSRNEAEDIRWTLDRNQFHNYCRLAGLDPNALLVSNSTEVRIRRGQTYLCGGKLLKRRKRVTPDSQEIEAKATGFLNLFKRRFTDAERIFTGAQATTIAATLITESQAQGANWDFGVTIGTLATVGTHDRTYLDDEIKDSLQRLTRVAGCPVRLRVHLQQGLQHLRRHRLPAA</sequence>
<proteinExistence type="predicted"/>